<dbReference type="RefSeq" id="WP_229770764.1">
    <property type="nucleotide sequence ID" value="NZ_BMPU01000001.1"/>
</dbReference>
<sequence length="418" mass="46904">MKSSLCTLLCATALTATAITGCGTTRQHTATLSQPTPRQDRYVVILSLDGFRPDYQGRCATPNLDAMDREGLAGRFRPSYPTLTFPNHYSMATGLYPNNHGLVGNEFWDERGARYRLGDRKAVADPAFYKGEPLWNVARRHGVKSASFFWVGSETPVGGHHPDRWKKFNDKVPYTDRADSVLSWLNLPAAERPHLVMWYIEEPDHTGHHNGPESPKTLRMVEKMDSVIGYFRKGLAKLPIHQQVDFILVSDHGMQSFDRSKAVNLADYLPIDSFEHVATGPFTHLYPKKGYTETAYKILKKVPHISVYRKSELPARLHFGSSPRIGELVLIADLGTQIFFRPQGIPKDFLHAGHGFDNKNPEMYAIFKAVGPDFQPGRKVSKPIPNITLYPLVCRILGLQPGTHDADEVLASSLLKKK</sequence>
<name>A0ABQ2H5W4_9PORP</name>
<dbReference type="PANTHER" id="PTHR10151:SF120">
    <property type="entry name" value="BIS(5'-ADENOSYL)-TRIPHOSPHATASE"/>
    <property type="match status" value="1"/>
</dbReference>
<comment type="caution">
    <text evidence="2">The sequence shown here is derived from an EMBL/GenBank/DDBJ whole genome shotgun (WGS) entry which is preliminary data.</text>
</comment>
<dbReference type="PROSITE" id="PS51257">
    <property type="entry name" value="PROKAR_LIPOPROTEIN"/>
    <property type="match status" value="1"/>
</dbReference>
<dbReference type="InterPro" id="IPR002591">
    <property type="entry name" value="Phosphodiest/P_Trfase"/>
</dbReference>
<keyword evidence="3" id="KW-1185">Reference proteome</keyword>
<keyword evidence="1" id="KW-0732">Signal</keyword>
<dbReference type="Pfam" id="PF01663">
    <property type="entry name" value="Phosphodiest"/>
    <property type="match status" value="1"/>
</dbReference>
<protein>
    <submittedName>
        <fullName evidence="2">Alkaline phosphatase family protein</fullName>
    </submittedName>
</protein>
<feature type="chain" id="PRO_5046022902" evidence="1">
    <location>
        <begin position="19"/>
        <end position="418"/>
    </location>
</feature>
<dbReference type="SUPFAM" id="SSF53649">
    <property type="entry name" value="Alkaline phosphatase-like"/>
    <property type="match status" value="1"/>
</dbReference>
<dbReference type="InterPro" id="IPR017850">
    <property type="entry name" value="Alkaline_phosphatase_core_sf"/>
</dbReference>
<gene>
    <name evidence="2" type="ORF">GCM10007088_02740</name>
</gene>
<reference evidence="3" key="1">
    <citation type="journal article" date="2019" name="Int. J. Syst. Evol. Microbiol.">
        <title>The Global Catalogue of Microorganisms (GCM) 10K type strain sequencing project: providing services to taxonomists for standard genome sequencing and annotation.</title>
        <authorList>
            <consortium name="The Broad Institute Genomics Platform"/>
            <consortium name="The Broad Institute Genome Sequencing Center for Infectious Disease"/>
            <person name="Wu L."/>
            <person name="Ma J."/>
        </authorList>
    </citation>
    <scope>NUCLEOTIDE SEQUENCE [LARGE SCALE GENOMIC DNA]</scope>
    <source>
        <strain evidence="3">JCM 30531</strain>
    </source>
</reference>
<dbReference type="Gene3D" id="3.30.1360.180">
    <property type="match status" value="1"/>
</dbReference>
<proteinExistence type="predicted"/>
<dbReference type="Gene3D" id="3.40.720.10">
    <property type="entry name" value="Alkaline Phosphatase, subunit A"/>
    <property type="match status" value="1"/>
</dbReference>
<dbReference type="PANTHER" id="PTHR10151">
    <property type="entry name" value="ECTONUCLEOTIDE PYROPHOSPHATASE/PHOSPHODIESTERASE"/>
    <property type="match status" value="1"/>
</dbReference>
<evidence type="ECO:0000256" key="1">
    <source>
        <dbReference type="SAM" id="SignalP"/>
    </source>
</evidence>
<dbReference type="EMBL" id="BMPU01000001">
    <property type="protein sequence ID" value="GGM47445.1"/>
    <property type="molecule type" value="Genomic_DNA"/>
</dbReference>
<accession>A0ABQ2H5W4</accession>
<feature type="signal peptide" evidence="1">
    <location>
        <begin position="1"/>
        <end position="18"/>
    </location>
</feature>
<evidence type="ECO:0000313" key="3">
    <source>
        <dbReference type="Proteomes" id="UP000653477"/>
    </source>
</evidence>
<dbReference type="CDD" id="cd16018">
    <property type="entry name" value="Enpp"/>
    <property type="match status" value="1"/>
</dbReference>
<evidence type="ECO:0000313" key="2">
    <source>
        <dbReference type="EMBL" id="GGM47445.1"/>
    </source>
</evidence>
<organism evidence="2 3">
    <name type="scientific">Porphyromonas pasteri</name>
    <dbReference type="NCBI Taxonomy" id="1583331"/>
    <lineage>
        <taxon>Bacteria</taxon>
        <taxon>Pseudomonadati</taxon>
        <taxon>Bacteroidota</taxon>
        <taxon>Bacteroidia</taxon>
        <taxon>Bacteroidales</taxon>
        <taxon>Porphyromonadaceae</taxon>
        <taxon>Porphyromonas</taxon>
    </lineage>
</organism>
<dbReference type="Proteomes" id="UP000653477">
    <property type="component" value="Unassembled WGS sequence"/>
</dbReference>